<keyword evidence="3" id="KW-0807">Transducer</keyword>
<feature type="domain" description="HAMP" evidence="5">
    <location>
        <begin position="168"/>
        <end position="217"/>
    </location>
</feature>
<dbReference type="PANTHER" id="PTHR43531">
    <property type="entry name" value="PROTEIN ICFG"/>
    <property type="match status" value="1"/>
</dbReference>
<dbReference type="EMBL" id="JBHUEQ010000017">
    <property type="protein sequence ID" value="MFD1745887.1"/>
    <property type="molecule type" value="Genomic_DNA"/>
</dbReference>
<keyword evidence="7" id="KW-1185">Reference proteome</keyword>
<evidence type="ECO:0000256" key="2">
    <source>
        <dbReference type="ARBA" id="ARBA00029447"/>
    </source>
</evidence>
<dbReference type="SMART" id="SM00283">
    <property type="entry name" value="MA"/>
    <property type="match status" value="1"/>
</dbReference>
<dbReference type="Proteomes" id="UP001597322">
    <property type="component" value="Unassembled WGS sequence"/>
</dbReference>
<organism evidence="6 7">
    <name type="scientific">Rhizobium helianthi</name>
    <dbReference type="NCBI Taxonomy" id="1132695"/>
    <lineage>
        <taxon>Bacteria</taxon>
        <taxon>Pseudomonadati</taxon>
        <taxon>Pseudomonadota</taxon>
        <taxon>Alphaproteobacteria</taxon>
        <taxon>Hyphomicrobiales</taxon>
        <taxon>Rhizobiaceae</taxon>
        <taxon>Rhizobium/Agrobacterium group</taxon>
        <taxon>Rhizobium</taxon>
    </lineage>
</organism>
<comment type="caution">
    <text evidence="6">The sequence shown here is derived from an EMBL/GenBank/DDBJ whole genome shotgun (WGS) entry which is preliminary data.</text>
</comment>
<dbReference type="SUPFAM" id="SSF58104">
    <property type="entry name" value="Methyl-accepting chemotaxis protein (MCP) signaling domain"/>
    <property type="match status" value="1"/>
</dbReference>
<sequence length="484" mass="52481">MSTIEDEFLPWSGEKRARGEELFRRVEKHLERVMTRTYQAVDPSLKQLPPDLLRREAEKARKLFTGQFDKAFFEGQAKIIRDVAAHLGLSKFIYQATSVYATQWIIAVLEESRFSGAKRNELIQTMMEVVLTDLAIGVHHVMNDLNEAAAREKEERHREQLAAAEADSKAMAVLSEALTALAQGNLALRLHERLPDQTDGARQDLNRATEALDLAMQKISATVEDIRNGMEQIANSTNDLSRRTEQQAASLEETAAALDQITATVRRTSDGATKATQVASSAKQDATRSGQIMRDAEAAMAEIATSSGQITQIVSVIDEIAFQTNLLALNAGVEAARAGDAGKGFAVVASEVRALAQRSADAAKEIRGLIATSSDQVQRGVTLVETTSHTLSGIVEKVTEIDQLIADIASSAADQANGLRGINQAVAQMDQGTQQNAAMVEQSTAAVNDMRNRSHDLADLVNHFTLSGKATAAPADAYRRKFAA</sequence>
<dbReference type="Gene3D" id="1.10.287.950">
    <property type="entry name" value="Methyl-accepting chemotaxis protein"/>
    <property type="match status" value="1"/>
</dbReference>
<dbReference type="RefSeq" id="WP_377400440.1">
    <property type="nucleotide sequence ID" value="NZ_JBHUEQ010000017.1"/>
</dbReference>
<keyword evidence="1" id="KW-0145">Chemotaxis</keyword>
<dbReference type="InterPro" id="IPR004089">
    <property type="entry name" value="MCPsignal_dom"/>
</dbReference>
<feature type="domain" description="Methyl-accepting transducer" evidence="4">
    <location>
        <begin position="222"/>
        <end position="451"/>
    </location>
</feature>
<evidence type="ECO:0000259" key="4">
    <source>
        <dbReference type="PROSITE" id="PS50111"/>
    </source>
</evidence>
<dbReference type="InterPro" id="IPR004090">
    <property type="entry name" value="Chemotax_Me-accpt_rcpt"/>
</dbReference>
<evidence type="ECO:0000259" key="5">
    <source>
        <dbReference type="PROSITE" id="PS50885"/>
    </source>
</evidence>
<dbReference type="InterPro" id="IPR051310">
    <property type="entry name" value="MCP_chemotaxis"/>
</dbReference>
<evidence type="ECO:0000256" key="1">
    <source>
        <dbReference type="ARBA" id="ARBA00022500"/>
    </source>
</evidence>
<accession>A0ABW4M404</accession>
<dbReference type="Pfam" id="PF00015">
    <property type="entry name" value="MCPsignal"/>
    <property type="match status" value="1"/>
</dbReference>
<gene>
    <name evidence="6" type="ORF">ACFSE1_10480</name>
</gene>
<evidence type="ECO:0000313" key="6">
    <source>
        <dbReference type="EMBL" id="MFD1745887.1"/>
    </source>
</evidence>
<dbReference type="PANTHER" id="PTHR43531:SF11">
    <property type="entry name" value="METHYL-ACCEPTING CHEMOTAXIS PROTEIN 3"/>
    <property type="match status" value="1"/>
</dbReference>
<reference evidence="7" key="1">
    <citation type="journal article" date="2019" name="Int. J. Syst. Evol. Microbiol.">
        <title>The Global Catalogue of Microorganisms (GCM) 10K type strain sequencing project: providing services to taxonomists for standard genome sequencing and annotation.</title>
        <authorList>
            <consortium name="The Broad Institute Genomics Platform"/>
            <consortium name="The Broad Institute Genome Sequencing Center for Infectious Disease"/>
            <person name="Wu L."/>
            <person name="Ma J."/>
        </authorList>
    </citation>
    <scope>NUCLEOTIDE SEQUENCE [LARGE SCALE GENOMIC DNA]</scope>
    <source>
        <strain evidence="7">CG52</strain>
    </source>
</reference>
<evidence type="ECO:0000256" key="3">
    <source>
        <dbReference type="PROSITE-ProRule" id="PRU00284"/>
    </source>
</evidence>
<dbReference type="InterPro" id="IPR003660">
    <property type="entry name" value="HAMP_dom"/>
</dbReference>
<dbReference type="CDD" id="cd11386">
    <property type="entry name" value="MCP_signal"/>
    <property type="match status" value="1"/>
</dbReference>
<dbReference type="PRINTS" id="PR00260">
    <property type="entry name" value="CHEMTRNSDUCR"/>
</dbReference>
<proteinExistence type="inferred from homology"/>
<protein>
    <submittedName>
        <fullName evidence="6">Methyl-accepting chemotaxis protein</fullName>
    </submittedName>
</protein>
<name>A0ABW4M404_9HYPH</name>
<dbReference type="PROSITE" id="PS50885">
    <property type="entry name" value="HAMP"/>
    <property type="match status" value="1"/>
</dbReference>
<comment type="similarity">
    <text evidence="2">Belongs to the methyl-accepting chemotaxis (MCP) protein family.</text>
</comment>
<dbReference type="PROSITE" id="PS50111">
    <property type="entry name" value="CHEMOTAXIS_TRANSDUC_2"/>
    <property type="match status" value="1"/>
</dbReference>
<evidence type="ECO:0000313" key="7">
    <source>
        <dbReference type="Proteomes" id="UP001597322"/>
    </source>
</evidence>